<sequence>MSEENILNNYLVITDYDLNLEERKVKYDNYDSIICGECKQEIAKHYYYCLVCYNIKTDINEQNHMKYGLNIGIFKITDYDLNLEKRKTKYENFKIILCEKCNQEFDNQYYYCKNCFVKETNYSKKFRMKCVFKTGILETSDYDLNVKERKAKFESYDIIECEKCNHEINNFYYYRCDECYSKADKNEQKRMTFGICKYCSEINVECGCLYSLDQLLKEFKNFNEINESKVNDNIFMTITDYDLNEDDRRAKYKDYNYILCEKCNKTFTYNYCHDCVAEKNQKLKELQTELQIYKNFYSKLFNRITGKLKTLEELQLIIQNNEYIYSKIDRSKGTYLQIKIVVKYIMSIKRGLIRIKQTPNICFHKVRSYCNCYNIEADINEKKLD</sequence>
<name>A0A915ZSE6_9GLOM</name>
<gene>
    <name evidence="1" type="ORF">CHRIB12_LOCUS19192</name>
</gene>
<dbReference type="Proteomes" id="UP000684084">
    <property type="component" value="Unassembled WGS sequence"/>
</dbReference>
<reference evidence="1" key="1">
    <citation type="submission" date="2020-05" db="EMBL/GenBank/DDBJ databases">
        <authorList>
            <person name="Rincon C."/>
            <person name="Sanders R I."/>
            <person name="Robbins C."/>
            <person name="Chaturvedi A."/>
        </authorList>
    </citation>
    <scope>NUCLEOTIDE SEQUENCE</scope>
    <source>
        <strain evidence="1">CHB12</strain>
    </source>
</reference>
<dbReference type="EMBL" id="CAGKOT010000053">
    <property type="protein sequence ID" value="CAB5385213.1"/>
    <property type="molecule type" value="Genomic_DNA"/>
</dbReference>
<dbReference type="OrthoDB" id="2304877at2759"/>
<evidence type="ECO:0000313" key="2">
    <source>
        <dbReference type="Proteomes" id="UP000684084"/>
    </source>
</evidence>
<dbReference type="VEuPathDB" id="FungiDB:RhiirFUN_002367"/>
<accession>A0A915ZSE6</accession>
<comment type="caution">
    <text evidence="1">The sequence shown here is derived from an EMBL/GenBank/DDBJ whole genome shotgun (WGS) entry which is preliminary data.</text>
</comment>
<organism evidence="1 2">
    <name type="scientific">Rhizophagus irregularis</name>
    <dbReference type="NCBI Taxonomy" id="588596"/>
    <lineage>
        <taxon>Eukaryota</taxon>
        <taxon>Fungi</taxon>
        <taxon>Fungi incertae sedis</taxon>
        <taxon>Mucoromycota</taxon>
        <taxon>Glomeromycotina</taxon>
        <taxon>Glomeromycetes</taxon>
        <taxon>Glomerales</taxon>
        <taxon>Glomeraceae</taxon>
        <taxon>Rhizophagus</taxon>
    </lineage>
</organism>
<evidence type="ECO:0000313" key="1">
    <source>
        <dbReference type="EMBL" id="CAB5385213.1"/>
    </source>
</evidence>
<dbReference type="AlphaFoldDB" id="A0A915ZSE6"/>
<proteinExistence type="predicted"/>
<protein>
    <submittedName>
        <fullName evidence="1">Uncharacterized protein</fullName>
    </submittedName>
</protein>